<sequence length="285" mass="32479">MCFFNRLRFKCGHTQTCIFQTCGIARNTRGRTYHTTCRPSRRSNRNVRTWDLLGSCENCLRFQYGRHGYLNGIYNNGTPGIGVPGDRMFGYDGYGYGYGHNTEGYYPYYPAGDRFYNHTNGYMNGGYNPRYWDRGSYGYSNLNNPFHNYNNIYNPFNRRHSLHQITPLNPDECDEAGCMNINTPKDIQRNFHRNGWGSPYMGSRGLGGGGRLLDHMGYNYGVDDGRYMYQDDVDGIGLRGINPNLEATPLRAIEGGDGFDAYEGVGRRSPFVGRRARVSAHDVVD</sequence>
<evidence type="ECO:0000313" key="1">
    <source>
        <dbReference type="EMBL" id="KAK6339185.1"/>
    </source>
</evidence>
<dbReference type="AlphaFoldDB" id="A0AAN8RFJ1"/>
<dbReference type="EMBL" id="JAVHNR010000006">
    <property type="protein sequence ID" value="KAK6339185.1"/>
    <property type="molecule type" value="Genomic_DNA"/>
</dbReference>
<evidence type="ECO:0000313" key="2">
    <source>
        <dbReference type="Proteomes" id="UP001313282"/>
    </source>
</evidence>
<protein>
    <submittedName>
        <fullName evidence="1">Uncharacterized protein</fullName>
    </submittedName>
</protein>
<accession>A0AAN8RFJ1</accession>
<organism evidence="1 2">
    <name type="scientific">Orbilia javanica</name>
    <dbReference type="NCBI Taxonomy" id="47235"/>
    <lineage>
        <taxon>Eukaryota</taxon>
        <taxon>Fungi</taxon>
        <taxon>Dikarya</taxon>
        <taxon>Ascomycota</taxon>
        <taxon>Pezizomycotina</taxon>
        <taxon>Orbiliomycetes</taxon>
        <taxon>Orbiliales</taxon>
        <taxon>Orbiliaceae</taxon>
        <taxon>Orbilia</taxon>
    </lineage>
</organism>
<comment type="caution">
    <text evidence="1">The sequence shown here is derived from an EMBL/GenBank/DDBJ whole genome shotgun (WGS) entry which is preliminary data.</text>
</comment>
<gene>
    <name evidence="1" type="ORF">TWF718_008607</name>
</gene>
<name>A0AAN8RFJ1_9PEZI</name>
<proteinExistence type="predicted"/>
<reference evidence="1 2" key="1">
    <citation type="submission" date="2019-10" db="EMBL/GenBank/DDBJ databases">
        <authorList>
            <person name="Palmer J.M."/>
        </authorList>
    </citation>
    <scope>NUCLEOTIDE SEQUENCE [LARGE SCALE GENOMIC DNA]</scope>
    <source>
        <strain evidence="1 2">TWF718</strain>
    </source>
</reference>
<dbReference type="Proteomes" id="UP001313282">
    <property type="component" value="Unassembled WGS sequence"/>
</dbReference>
<keyword evidence="2" id="KW-1185">Reference proteome</keyword>